<dbReference type="InterPro" id="IPR012910">
    <property type="entry name" value="Plug_dom"/>
</dbReference>
<dbReference type="PROSITE" id="PS52016">
    <property type="entry name" value="TONB_DEPENDENT_REC_3"/>
    <property type="match status" value="1"/>
</dbReference>
<evidence type="ECO:0000256" key="4">
    <source>
        <dbReference type="ARBA" id="ARBA00022496"/>
    </source>
</evidence>
<dbReference type="InterPro" id="IPR011662">
    <property type="entry name" value="Secretin/TonB_short_N"/>
</dbReference>
<evidence type="ECO:0000259" key="13">
    <source>
        <dbReference type="SMART" id="SM00965"/>
    </source>
</evidence>
<feature type="signal peptide" evidence="12">
    <location>
        <begin position="1"/>
        <end position="26"/>
    </location>
</feature>
<keyword evidence="4" id="KW-0406">Ion transport</keyword>
<dbReference type="InterPro" id="IPR023996">
    <property type="entry name" value="TonB-dep_OMP_SusC/RagA"/>
</dbReference>
<dbReference type="InterPro" id="IPR036942">
    <property type="entry name" value="Beta-barrel_TonB_sf"/>
</dbReference>
<dbReference type="Pfam" id="PF13620">
    <property type="entry name" value="CarboxypepD_reg"/>
    <property type="match status" value="1"/>
</dbReference>
<dbReference type="GO" id="GO:0009279">
    <property type="term" value="C:cell outer membrane"/>
    <property type="evidence" value="ECO:0007669"/>
    <property type="project" value="UniProtKB-SubCell"/>
</dbReference>
<evidence type="ECO:0000313" key="15">
    <source>
        <dbReference type="Proteomes" id="UP000306808"/>
    </source>
</evidence>
<dbReference type="SUPFAM" id="SSF56935">
    <property type="entry name" value="Porins"/>
    <property type="match status" value="1"/>
</dbReference>
<keyword evidence="6" id="KW-0408">Iron</keyword>
<protein>
    <submittedName>
        <fullName evidence="14">SusC/RagA family TonB-linked outer membrane protein</fullName>
    </submittedName>
</protein>
<dbReference type="Proteomes" id="UP000306808">
    <property type="component" value="Unassembled WGS sequence"/>
</dbReference>
<evidence type="ECO:0000256" key="8">
    <source>
        <dbReference type="ARBA" id="ARBA00023136"/>
    </source>
</evidence>
<dbReference type="InterPro" id="IPR037066">
    <property type="entry name" value="Plug_dom_sf"/>
</dbReference>
<dbReference type="EMBL" id="SUME01000008">
    <property type="protein sequence ID" value="TJZ53324.1"/>
    <property type="molecule type" value="Genomic_DNA"/>
</dbReference>
<evidence type="ECO:0000256" key="11">
    <source>
        <dbReference type="RuleBase" id="RU003357"/>
    </source>
</evidence>
<dbReference type="OrthoDB" id="9768177at2"/>
<dbReference type="InterPro" id="IPR039426">
    <property type="entry name" value="TonB-dep_rcpt-like"/>
</dbReference>
<dbReference type="NCBIfam" id="TIGR04057">
    <property type="entry name" value="SusC_RagA_signa"/>
    <property type="match status" value="1"/>
</dbReference>
<evidence type="ECO:0000313" key="14">
    <source>
        <dbReference type="EMBL" id="TJZ53324.1"/>
    </source>
</evidence>
<dbReference type="InterPro" id="IPR000531">
    <property type="entry name" value="Beta-barrel_TonB"/>
</dbReference>
<dbReference type="InterPro" id="IPR008969">
    <property type="entry name" value="CarboxyPept-like_regulatory"/>
</dbReference>
<comment type="caution">
    <text evidence="14">The sequence shown here is derived from an EMBL/GenBank/DDBJ whole genome shotgun (WGS) entry which is preliminary data.</text>
</comment>
<comment type="subcellular location">
    <subcellularLocation>
        <location evidence="1 10">Cell outer membrane</location>
        <topology evidence="1 10">Multi-pass membrane protein</topology>
    </subcellularLocation>
</comment>
<reference evidence="14 15" key="1">
    <citation type="submission" date="2019-04" db="EMBL/GenBank/DDBJ databases">
        <title>Sphingobacterium olei sp. nov., isolated from oil-contaminated soil.</title>
        <authorList>
            <person name="Liu B."/>
        </authorList>
    </citation>
    <scope>NUCLEOTIDE SEQUENCE [LARGE SCALE GENOMIC DNA]</scope>
    <source>
        <strain evidence="14 15">HAL-9</strain>
    </source>
</reference>
<gene>
    <name evidence="14" type="ORF">FAZ15_18430</name>
</gene>
<keyword evidence="12" id="KW-0732">Signal</keyword>
<organism evidence="14 15">
    <name type="scientific">Sphingobacterium olei</name>
    <dbReference type="NCBI Taxonomy" id="2571155"/>
    <lineage>
        <taxon>Bacteria</taxon>
        <taxon>Pseudomonadati</taxon>
        <taxon>Bacteroidota</taxon>
        <taxon>Sphingobacteriia</taxon>
        <taxon>Sphingobacteriales</taxon>
        <taxon>Sphingobacteriaceae</taxon>
        <taxon>Sphingobacterium</taxon>
    </lineage>
</organism>
<dbReference type="InterPro" id="IPR023997">
    <property type="entry name" value="TonB-dep_OMP_SusC/RagA_CS"/>
</dbReference>
<evidence type="ECO:0000256" key="2">
    <source>
        <dbReference type="ARBA" id="ARBA00022448"/>
    </source>
</evidence>
<dbReference type="Gene3D" id="2.170.130.10">
    <property type="entry name" value="TonB-dependent receptor, plug domain"/>
    <property type="match status" value="1"/>
</dbReference>
<sequence>MNFYQIMRVMKITMLLTLFCLMHVSAATYGQRLSIKKNNVSIQEILEDVRRQANYDFFYDADLFADAKVISMNIDNADINQVLARCFNGLPYTYTISNKIVTIKKDNSKRHHKTATAVTPPKQTARISGKITDEKGVPLEGATITVLETQKTVQSDRRGEYEIPVAPGTYTIRVSYISFESQQIDRVTVTGSDQRKVVDVTLKNTMDALEEVVVTSLGLTSTKRRIGTSIQEIKGEDMNTAKSGNALTALQGKVAGMNMTMTSGGMASSSRIVLRGESSLNINKNTALVVVDGVPINNNIGTGSSSDLSVDYGSGGAEINPDDIESISVLKGANAAALYGSRAANGAIIITTKSASSSKAMGVSVNSNTAFDQVLKLPDFQNSYGGGTGSGLDYYSYGDGPDGPNTSNSGHNWGAPFNRQQFIQFGSPLDENGNRIPIPWQARPNNVRDFYELGRTLINSVSVSKSGELGHFRASYNNYTQTGIMPNTELKRNQFNLNSNVNISSKVSVKANMNYINSHSDNLPIVGYGGSSPTYNFIWFERNADINWFKNYWIPGQEDVKQDYYFTWGDNPYFTMYEQLNGMKRNRLFGNAAVDYQILPQLKAMVRTGIDYSGEMRSSQRPFSSAVNTKGLYRRQDLMYFERNSDFLLTYQGKELGGFNWSANAGGNNLQINTGQNTATANGLIIPGVYNLGNASNRPALSEANTVKNVNSLYAFADLDYKNQIFVQLTGRNDWSSTLPPGNNSYFYPSISASGILSDMLGIESRWMNFWKLRSSFAQVGSDTDPYQTAAYYEYSTLPGAVGLPATMPNTNLKPEITSSFEVGTEFRMFANRLHVDFTWYTAQSKNQILRSPLSVSTGYTDKIMNAGKINNRGWEALMTVTPIKNKLTWDITLTASSNRSKVIELADGVESYIMASAQGATVEARVGGRMGDIYGIGLQRNNAGEIVYRGGVPVFTSNTMKIGNYNPDLIAGIKNNLSYKTWSLGFLFDGRLGGTIYSFTHVTGTEAGSLSNTLPGREEGIVGDGVVLNNDGTYSPNTERVSAYTYYRGYYRRPNVESNSFDASFIKLRELTLGYTLPTEVVKKTPFKSVQLNLVGRNLLLFSKAPNIDPETSFVSGGTIVPGVENAQIPSTRSFGLDIKIAL</sequence>
<dbReference type="SMART" id="SM00965">
    <property type="entry name" value="STN"/>
    <property type="match status" value="1"/>
</dbReference>
<accession>A0A4U0NSX0</accession>
<proteinExistence type="inferred from homology"/>
<evidence type="ECO:0000256" key="3">
    <source>
        <dbReference type="ARBA" id="ARBA00022452"/>
    </source>
</evidence>
<dbReference type="Gene3D" id="2.40.170.20">
    <property type="entry name" value="TonB-dependent receptor, beta-barrel domain"/>
    <property type="match status" value="1"/>
</dbReference>
<evidence type="ECO:0000256" key="12">
    <source>
        <dbReference type="SAM" id="SignalP"/>
    </source>
</evidence>
<keyword evidence="2 10" id="KW-0813">Transport</keyword>
<dbReference type="Gene3D" id="2.60.40.1120">
    <property type="entry name" value="Carboxypeptidase-like, regulatory domain"/>
    <property type="match status" value="1"/>
</dbReference>
<keyword evidence="3 10" id="KW-1134">Transmembrane beta strand</keyword>
<keyword evidence="15" id="KW-1185">Reference proteome</keyword>
<keyword evidence="9 10" id="KW-0998">Cell outer membrane</keyword>
<evidence type="ECO:0000256" key="6">
    <source>
        <dbReference type="ARBA" id="ARBA00023004"/>
    </source>
</evidence>
<dbReference type="Pfam" id="PF07660">
    <property type="entry name" value="STN"/>
    <property type="match status" value="1"/>
</dbReference>
<evidence type="ECO:0000256" key="5">
    <source>
        <dbReference type="ARBA" id="ARBA00022692"/>
    </source>
</evidence>
<evidence type="ECO:0000256" key="7">
    <source>
        <dbReference type="ARBA" id="ARBA00023077"/>
    </source>
</evidence>
<keyword evidence="4" id="KW-0410">Iron transport</keyword>
<keyword evidence="5 10" id="KW-0812">Transmembrane</keyword>
<keyword evidence="7 11" id="KW-0798">TonB box</keyword>
<feature type="domain" description="Secretin/TonB short N-terminal" evidence="13">
    <location>
        <begin position="55"/>
        <end position="106"/>
    </location>
</feature>
<dbReference type="NCBIfam" id="TIGR04056">
    <property type="entry name" value="OMP_RagA_SusC"/>
    <property type="match status" value="1"/>
</dbReference>
<feature type="chain" id="PRO_5020521462" evidence="12">
    <location>
        <begin position="27"/>
        <end position="1144"/>
    </location>
</feature>
<evidence type="ECO:0000256" key="9">
    <source>
        <dbReference type="ARBA" id="ARBA00023237"/>
    </source>
</evidence>
<evidence type="ECO:0000256" key="10">
    <source>
        <dbReference type="PROSITE-ProRule" id="PRU01360"/>
    </source>
</evidence>
<dbReference type="SUPFAM" id="SSF49464">
    <property type="entry name" value="Carboxypeptidase regulatory domain-like"/>
    <property type="match status" value="1"/>
</dbReference>
<evidence type="ECO:0000256" key="1">
    <source>
        <dbReference type="ARBA" id="ARBA00004571"/>
    </source>
</evidence>
<dbReference type="Pfam" id="PF07715">
    <property type="entry name" value="Plug"/>
    <property type="match status" value="1"/>
</dbReference>
<dbReference type="Pfam" id="PF00593">
    <property type="entry name" value="TonB_dep_Rec_b-barrel"/>
    <property type="match status" value="1"/>
</dbReference>
<dbReference type="RefSeq" id="WP_136902779.1">
    <property type="nucleotide sequence ID" value="NZ_SUME01000008.1"/>
</dbReference>
<comment type="similarity">
    <text evidence="10 11">Belongs to the TonB-dependent receptor family.</text>
</comment>
<name>A0A4U0NSX0_9SPHI</name>
<dbReference type="GO" id="GO:0006826">
    <property type="term" value="P:iron ion transport"/>
    <property type="evidence" value="ECO:0007669"/>
    <property type="project" value="UniProtKB-KW"/>
</dbReference>
<dbReference type="AlphaFoldDB" id="A0A4U0NSX0"/>
<keyword evidence="8 10" id="KW-0472">Membrane</keyword>